<sequence>MVESNGRASDEARIRELIAAWQRAVIAKDANALIRHYASDVVVFDVVPPASFTGSERYREHWQRWFDSMKGPIGFEMNDIQVVADGDVAFAHSVNRVVVDGQDNLVRATVGFRRIGGDWRVVHEHASVPLMMDMDPDDES</sequence>
<dbReference type="EMBL" id="FCNZ02000016">
    <property type="protein sequence ID" value="SAL66506.1"/>
    <property type="molecule type" value="Genomic_DNA"/>
</dbReference>
<proteinExistence type="predicted"/>
<dbReference type="Gene3D" id="3.10.450.50">
    <property type="match status" value="1"/>
</dbReference>
<evidence type="ECO:0000313" key="3">
    <source>
        <dbReference type="Proteomes" id="UP000054717"/>
    </source>
</evidence>
<dbReference type="RefSeq" id="WP_087632012.1">
    <property type="nucleotide sequence ID" value="NZ_FCNZ02000016.1"/>
</dbReference>
<protein>
    <submittedName>
        <fullName evidence="2">SnoaL-like domain protein</fullName>
    </submittedName>
</protein>
<keyword evidence="3" id="KW-1185">Reference proteome</keyword>
<evidence type="ECO:0000313" key="2">
    <source>
        <dbReference type="EMBL" id="SAL66506.1"/>
    </source>
</evidence>
<dbReference type="SUPFAM" id="SSF54427">
    <property type="entry name" value="NTF2-like"/>
    <property type="match status" value="1"/>
</dbReference>
<gene>
    <name evidence="2" type="ORF">AWB66_04104</name>
</gene>
<comment type="caution">
    <text evidence="2">The sequence shown here is derived from an EMBL/GenBank/DDBJ whole genome shotgun (WGS) entry which is preliminary data.</text>
</comment>
<feature type="domain" description="SnoaL-like" evidence="1">
    <location>
        <begin position="14"/>
        <end position="130"/>
    </location>
</feature>
<accession>A0A158JCH4</accession>
<evidence type="ECO:0000259" key="1">
    <source>
        <dbReference type="Pfam" id="PF13474"/>
    </source>
</evidence>
<name>A0A158JCH4_9BURK</name>
<dbReference type="InterPro" id="IPR037401">
    <property type="entry name" value="SnoaL-like"/>
</dbReference>
<dbReference type="InterPro" id="IPR032710">
    <property type="entry name" value="NTF2-like_dom_sf"/>
</dbReference>
<reference evidence="2" key="1">
    <citation type="submission" date="2016-01" db="EMBL/GenBank/DDBJ databases">
        <authorList>
            <person name="Peeters Charlotte."/>
        </authorList>
    </citation>
    <scope>NUCLEOTIDE SEQUENCE</scope>
    <source>
        <strain evidence="2">LMG 22936</strain>
    </source>
</reference>
<dbReference type="AlphaFoldDB" id="A0A158JCH4"/>
<organism evidence="2 3">
    <name type="scientific">Caballeronia telluris</name>
    <dbReference type="NCBI Taxonomy" id="326475"/>
    <lineage>
        <taxon>Bacteria</taxon>
        <taxon>Pseudomonadati</taxon>
        <taxon>Pseudomonadota</taxon>
        <taxon>Betaproteobacteria</taxon>
        <taxon>Burkholderiales</taxon>
        <taxon>Burkholderiaceae</taxon>
        <taxon>Caballeronia</taxon>
    </lineage>
</organism>
<dbReference type="Proteomes" id="UP000054717">
    <property type="component" value="Unassembled WGS sequence"/>
</dbReference>
<dbReference type="STRING" id="326475.AWB66_04104"/>
<dbReference type="Pfam" id="PF13474">
    <property type="entry name" value="SnoaL_3"/>
    <property type="match status" value="1"/>
</dbReference>